<evidence type="ECO:0000256" key="1">
    <source>
        <dbReference type="SAM" id="Coils"/>
    </source>
</evidence>
<dbReference type="EMBL" id="LVLJ01000890">
    <property type="protein sequence ID" value="OAE32098.1"/>
    <property type="molecule type" value="Genomic_DNA"/>
</dbReference>
<evidence type="ECO:0000313" key="4">
    <source>
        <dbReference type="Proteomes" id="UP000077202"/>
    </source>
</evidence>
<sequence>MARSTQLRMVLLKVPQIVLAFGGLLHWPSEKNQLSLEKSSKSLEKAKVPKLKTNEEHVKELTLGQEMLEQTIKKMERECVAATASLKVREEQLWAKHMECEDLRLNLAKEKELRAEEELRTKGLREEAMTMKTDRMELWGRIGACTEDHNKEMQHANELMASLE</sequence>
<name>A0A176WFS3_MARPO</name>
<reference evidence="3" key="1">
    <citation type="submission" date="2016-03" db="EMBL/GenBank/DDBJ databases">
        <title>Mechanisms controlling the formation of the plant cell surface in tip-growing cells are functionally conserved among land plants.</title>
        <authorList>
            <person name="Honkanen S."/>
            <person name="Jones V.A."/>
            <person name="Morieri G."/>
            <person name="Champion C."/>
            <person name="Hetherington A.J."/>
            <person name="Kelly S."/>
            <person name="Saint-Marcoux D."/>
            <person name="Proust H."/>
            <person name="Prescott H."/>
            <person name="Dolan L."/>
        </authorList>
    </citation>
    <scope>NUCLEOTIDE SEQUENCE [LARGE SCALE GENOMIC DNA]</scope>
    <source>
        <tissue evidence="3">Whole gametophyte</tissue>
    </source>
</reference>
<evidence type="ECO:0000313" key="3">
    <source>
        <dbReference type="EMBL" id="OAE32098.1"/>
    </source>
</evidence>
<proteinExistence type="predicted"/>
<feature type="coiled-coil region" evidence="1">
    <location>
        <begin position="58"/>
        <end position="127"/>
    </location>
</feature>
<comment type="caution">
    <text evidence="3">The sequence shown here is derived from an EMBL/GenBank/DDBJ whole genome shotgun (WGS) entry which is preliminary data.</text>
</comment>
<feature type="chain" id="PRO_5008052489" evidence="2">
    <location>
        <begin position="21"/>
        <end position="164"/>
    </location>
</feature>
<protein>
    <submittedName>
        <fullName evidence="3">Uncharacterized protein</fullName>
    </submittedName>
</protein>
<keyword evidence="1" id="KW-0175">Coiled coil</keyword>
<accession>A0A176WFS3</accession>
<keyword evidence="2" id="KW-0732">Signal</keyword>
<feature type="signal peptide" evidence="2">
    <location>
        <begin position="1"/>
        <end position="20"/>
    </location>
</feature>
<dbReference type="AlphaFoldDB" id="A0A176WFS3"/>
<dbReference type="Proteomes" id="UP000077202">
    <property type="component" value="Unassembled WGS sequence"/>
</dbReference>
<keyword evidence="4" id="KW-1185">Reference proteome</keyword>
<gene>
    <name evidence="3" type="ORF">AXG93_4202s1000</name>
</gene>
<evidence type="ECO:0000256" key="2">
    <source>
        <dbReference type="SAM" id="SignalP"/>
    </source>
</evidence>
<organism evidence="3 4">
    <name type="scientific">Marchantia polymorpha subsp. ruderalis</name>
    <dbReference type="NCBI Taxonomy" id="1480154"/>
    <lineage>
        <taxon>Eukaryota</taxon>
        <taxon>Viridiplantae</taxon>
        <taxon>Streptophyta</taxon>
        <taxon>Embryophyta</taxon>
        <taxon>Marchantiophyta</taxon>
        <taxon>Marchantiopsida</taxon>
        <taxon>Marchantiidae</taxon>
        <taxon>Marchantiales</taxon>
        <taxon>Marchantiaceae</taxon>
        <taxon>Marchantia</taxon>
    </lineage>
</organism>